<dbReference type="EMBL" id="FNHH01000045">
    <property type="protein sequence ID" value="SDN12871.1"/>
    <property type="molecule type" value="Genomic_DNA"/>
</dbReference>
<feature type="domain" description="DUF1508" evidence="1">
    <location>
        <begin position="11"/>
        <end position="55"/>
    </location>
</feature>
<dbReference type="InterPro" id="IPR051141">
    <property type="entry name" value="UPF0339_domain"/>
</dbReference>
<evidence type="ECO:0000313" key="3">
    <source>
        <dbReference type="Proteomes" id="UP000199226"/>
    </source>
</evidence>
<dbReference type="PANTHER" id="PTHR40606:SF1">
    <property type="entry name" value="UPF0339 PROTEIN YEGP"/>
    <property type="match status" value="1"/>
</dbReference>
<dbReference type="InterPro" id="IPR036913">
    <property type="entry name" value="YegP-like_sf"/>
</dbReference>
<evidence type="ECO:0000259" key="1">
    <source>
        <dbReference type="Pfam" id="PF07411"/>
    </source>
</evidence>
<dbReference type="SUPFAM" id="SSF160113">
    <property type="entry name" value="YegP-like"/>
    <property type="match status" value="2"/>
</dbReference>
<gene>
    <name evidence="2" type="ORF">SAMN05421813_14512</name>
</gene>
<dbReference type="PANTHER" id="PTHR40606">
    <property type="match status" value="1"/>
</dbReference>
<reference evidence="3" key="1">
    <citation type="submission" date="2016-10" db="EMBL/GenBank/DDBJ databases">
        <authorList>
            <person name="Varghese N."/>
            <person name="Submissions S."/>
        </authorList>
    </citation>
    <scope>NUCLEOTIDE SEQUENCE [LARGE SCALE GENOMIC DNA]</scope>
    <source>
        <strain evidence="3">DSM 24536</strain>
    </source>
</reference>
<sequence length="113" mass="12186">MGVFVINKRENGDFQFNLKSGNGQIVLSSQGYSSKTSCENGIESVRLNSQDDSKFDFKIASNGKFYFVLKAANGQIIGTSEMYESESSLRGGIGSVKMAAKDALVKDLSLVNA</sequence>
<evidence type="ECO:0000313" key="2">
    <source>
        <dbReference type="EMBL" id="SDN12871.1"/>
    </source>
</evidence>
<protein>
    <recommendedName>
        <fullName evidence="1">DUF1508 domain-containing protein</fullName>
    </recommendedName>
</protein>
<dbReference type="Gene3D" id="2.30.29.80">
    <property type="match status" value="1"/>
</dbReference>
<feature type="domain" description="DUF1508" evidence="1">
    <location>
        <begin position="60"/>
        <end position="107"/>
    </location>
</feature>
<dbReference type="AlphaFoldDB" id="A0A1G9YWE6"/>
<keyword evidence="3" id="KW-1185">Reference proteome</keyword>
<dbReference type="InterPro" id="IPR010879">
    <property type="entry name" value="DUF1508"/>
</dbReference>
<dbReference type="Pfam" id="PF07411">
    <property type="entry name" value="DUF1508"/>
    <property type="match status" value="2"/>
</dbReference>
<organism evidence="2 3">
    <name type="scientific">Daejeonella rubra</name>
    <dbReference type="NCBI Taxonomy" id="990371"/>
    <lineage>
        <taxon>Bacteria</taxon>
        <taxon>Pseudomonadati</taxon>
        <taxon>Bacteroidota</taxon>
        <taxon>Sphingobacteriia</taxon>
        <taxon>Sphingobacteriales</taxon>
        <taxon>Sphingobacteriaceae</taxon>
        <taxon>Daejeonella</taxon>
    </lineage>
</organism>
<dbReference type="OrthoDB" id="9802792at2"/>
<dbReference type="STRING" id="990371.SAMN05421813_14512"/>
<name>A0A1G9YWE6_9SPHI</name>
<proteinExistence type="predicted"/>
<dbReference type="RefSeq" id="WP_090707170.1">
    <property type="nucleotide sequence ID" value="NZ_FNHH01000045.1"/>
</dbReference>
<dbReference type="Proteomes" id="UP000199226">
    <property type="component" value="Unassembled WGS sequence"/>
</dbReference>
<accession>A0A1G9YWE6</accession>